<dbReference type="InterPro" id="IPR038330">
    <property type="entry name" value="TspO/MBR-related_sf"/>
</dbReference>
<accession>A0A062V3P5</accession>
<dbReference type="PIRSF" id="PIRSF005859">
    <property type="entry name" value="PBR"/>
    <property type="match status" value="1"/>
</dbReference>
<evidence type="ECO:0000256" key="6">
    <source>
        <dbReference type="SAM" id="Phobius"/>
    </source>
</evidence>
<evidence type="ECO:0000313" key="8">
    <source>
        <dbReference type="Proteomes" id="UP000027153"/>
    </source>
</evidence>
<organism evidence="7 8">
    <name type="scientific">Candidatus Methanoperedens nitratireducens</name>
    <dbReference type="NCBI Taxonomy" id="1392998"/>
    <lineage>
        <taxon>Archaea</taxon>
        <taxon>Methanobacteriati</taxon>
        <taxon>Methanobacteriota</taxon>
        <taxon>Stenosarchaea group</taxon>
        <taxon>Methanomicrobia</taxon>
        <taxon>Methanosarcinales</taxon>
        <taxon>ANME-2 cluster</taxon>
        <taxon>Candidatus Methanoperedentaceae</taxon>
        <taxon>Candidatus Methanoperedens</taxon>
    </lineage>
</organism>
<dbReference type="PATRIC" id="fig|1392998.3.peg.1995"/>
<dbReference type="GO" id="GO:0016020">
    <property type="term" value="C:membrane"/>
    <property type="evidence" value="ECO:0007669"/>
    <property type="project" value="UniProtKB-SubCell"/>
</dbReference>
<gene>
    <name evidence="7" type="ORF">ANME2D_01994</name>
</gene>
<dbReference type="OrthoDB" id="212929at2157"/>
<evidence type="ECO:0000256" key="5">
    <source>
        <dbReference type="ARBA" id="ARBA00023136"/>
    </source>
</evidence>
<comment type="caution">
    <text evidence="7">The sequence shown here is derived from an EMBL/GenBank/DDBJ whole genome shotgun (WGS) entry which is preliminary data.</text>
</comment>
<dbReference type="RefSeq" id="WP_048091009.1">
    <property type="nucleotide sequence ID" value="NZ_JMIY01000004.1"/>
</dbReference>
<dbReference type="FunFam" id="1.20.1260.100:FF:000001">
    <property type="entry name" value="translocator protein 2"/>
    <property type="match status" value="1"/>
</dbReference>
<feature type="transmembrane region" description="Helical" evidence="6">
    <location>
        <begin position="139"/>
        <end position="158"/>
    </location>
</feature>
<name>A0A062V3P5_9EURY</name>
<feature type="transmembrane region" description="Helical" evidence="6">
    <location>
        <begin position="51"/>
        <end position="72"/>
    </location>
</feature>
<dbReference type="PANTHER" id="PTHR10057:SF0">
    <property type="entry name" value="TRANSLOCATOR PROTEIN"/>
    <property type="match status" value="1"/>
</dbReference>
<evidence type="ECO:0000256" key="4">
    <source>
        <dbReference type="ARBA" id="ARBA00022989"/>
    </source>
</evidence>
<evidence type="ECO:0000256" key="1">
    <source>
        <dbReference type="ARBA" id="ARBA00004141"/>
    </source>
</evidence>
<keyword evidence="3 6" id="KW-0812">Transmembrane</keyword>
<protein>
    <submittedName>
        <fullName evidence="7">Tryptophan-rich sensory protein</fullName>
    </submittedName>
</protein>
<dbReference type="AlphaFoldDB" id="A0A062V3P5"/>
<dbReference type="Pfam" id="PF03073">
    <property type="entry name" value="TspO_MBR"/>
    <property type="match status" value="1"/>
</dbReference>
<evidence type="ECO:0000256" key="3">
    <source>
        <dbReference type="ARBA" id="ARBA00022692"/>
    </source>
</evidence>
<keyword evidence="4 6" id="KW-1133">Transmembrane helix</keyword>
<reference evidence="7 8" key="1">
    <citation type="journal article" date="2013" name="Nature">
        <title>Anaerobic oxidation of methane coupled to nitrate reduction in a novel archaeal lineage.</title>
        <authorList>
            <person name="Haroon M.F."/>
            <person name="Hu S."/>
            <person name="Shi Y."/>
            <person name="Imelfort M."/>
            <person name="Keller J."/>
            <person name="Hugenholtz P."/>
            <person name="Yuan Z."/>
            <person name="Tyson G.W."/>
        </authorList>
    </citation>
    <scope>NUCLEOTIDE SEQUENCE [LARGE SCALE GENOMIC DNA]</scope>
    <source>
        <strain evidence="7 8">ANME-2d</strain>
    </source>
</reference>
<comment type="subcellular location">
    <subcellularLocation>
        <location evidence="1">Membrane</location>
        <topology evidence="1">Multi-pass membrane protein</topology>
    </subcellularLocation>
</comment>
<dbReference type="PANTHER" id="PTHR10057">
    <property type="entry name" value="PERIPHERAL-TYPE BENZODIAZEPINE RECEPTOR"/>
    <property type="match status" value="1"/>
</dbReference>
<proteinExistence type="inferred from homology"/>
<dbReference type="InterPro" id="IPR004307">
    <property type="entry name" value="TspO_MBR"/>
</dbReference>
<dbReference type="EMBL" id="JMIY01000004">
    <property type="protein sequence ID" value="KCZ71937.1"/>
    <property type="molecule type" value="Genomic_DNA"/>
</dbReference>
<sequence length="162" mass="17916">MESSKVTEVTRLVVSVTICLFAGLIGSVFTAPSIPAWYTTLEKPPFTPPDWLFAPVWTALFVLMGISAFLVWRKGLNNKQVKNALGIFAIQLVLNVLWSAMFFGLRSPLAGLIGISVLWIAILATILKFSKISKVAGLLLVPYILWVSFAAVLNFFIWRLNA</sequence>
<evidence type="ECO:0000256" key="2">
    <source>
        <dbReference type="ARBA" id="ARBA00007524"/>
    </source>
</evidence>
<keyword evidence="5 6" id="KW-0472">Membrane</keyword>
<dbReference type="Gene3D" id="1.20.1260.100">
    <property type="entry name" value="TspO/MBR protein"/>
    <property type="match status" value="1"/>
</dbReference>
<evidence type="ECO:0000313" key="7">
    <source>
        <dbReference type="EMBL" id="KCZ71937.1"/>
    </source>
</evidence>
<dbReference type="CDD" id="cd15904">
    <property type="entry name" value="TSPO_MBR"/>
    <property type="match status" value="1"/>
</dbReference>
<dbReference type="GO" id="GO:0033013">
    <property type="term" value="P:tetrapyrrole metabolic process"/>
    <property type="evidence" value="ECO:0007669"/>
    <property type="project" value="UniProtKB-ARBA"/>
</dbReference>
<feature type="transmembrane region" description="Helical" evidence="6">
    <location>
        <begin position="84"/>
        <end position="103"/>
    </location>
</feature>
<feature type="transmembrane region" description="Helical" evidence="6">
    <location>
        <begin position="12"/>
        <end position="31"/>
    </location>
</feature>
<keyword evidence="8" id="KW-1185">Reference proteome</keyword>
<comment type="similarity">
    <text evidence="2">Belongs to the TspO/BZRP family.</text>
</comment>
<feature type="transmembrane region" description="Helical" evidence="6">
    <location>
        <begin position="109"/>
        <end position="127"/>
    </location>
</feature>
<dbReference type="Proteomes" id="UP000027153">
    <property type="component" value="Unassembled WGS sequence"/>
</dbReference>